<dbReference type="Pfam" id="PF09648">
    <property type="entry name" value="YycI"/>
    <property type="match status" value="1"/>
</dbReference>
<keyword evidence="1" id="KW-0812">Transmembrane</keyword>
<dbReference type="KEGG" id="lsw:GTO87_00330"/>
<reference evidence="3 4" key="1">
    <citation type="submission" date="2020-01" db="EMBL/GenBank/DDBJ databases">
        <title>Complete and circular genome sequences of six lactobacillus isolates from horses.</title>
        <authorList>
            <person name="Hassan H.M."/>
        </authorList>
    </citation>
    <scope>NUCLEOTIDE SEQUENCE [LARGE SCALE GENOMIC DNA]</scope>
    <source>
        <strain evidence="3 4">1A</strain>
    </source>
</reference>
<sequence>MNFRKIQWIFVIAFIFLDLFLLTTYLRQSDAITLMTDKSDANTTTAILRNIKSDRIQYGHVSDEHSKGYYVAAPVDNSLRHETDKLHNQTTSFEDNILQATFTTPIKVGQTQQATRKKLASLLADSSMILHGDKYAYNAHLSSKDVMVYTQKFYDRPVLFKGGQIRFNIHDGYVDSYSQGYIAKYNTLREEQVTLSQERALIWLYQYKKITSDSTVLWSQLGYSRLLKANGNRIYIPTWTFAVKSNVSGVVQYRRVNAFTGAIFNGDDNNITVDDTEN</sequence>
<dbReference type="AlphaFoldDB" id="A0A7H9EJ18"/>
<evidence type="ECO:0000313" key="4">
    <source>
        <dbReference type="Proteomes" id="UP000510886"/>
    </source>
</evidence>
<dbReference type="InterPro" id="IPR018604">
    <property type="entry name" value="YycI-like"/>
</dbReference>
<evidence type="ECO:0000256" key="1">
    <source>
        <dbReference type="SAM" id="Phobius"/>
    </source>
</evidence>
<name>A0A7H9EJ18_9LACO</name>
<evidence type="ECO:0000313" key="3">
    <source>
        <dbReference type="EMBL" id="QLL77212.1"/>
    </source>
</evidence>
<dbReference type="RefSeq" id="WP_180849038.1">
    <property type="nucleotide sequence ID" value="NZ_CP047418.1"/>
</dbReference>
<keyword evidence="1" id="KW-1133">Transmembrane helix</keyword>
<gene>
    <name evidence="3" type="ORF">GTO87_00330</name>
</gene>
<dbReference type="EMBL" id="CP047418">
    <property type="protein sequence ID" value="QLL77212.1"/>
    <property type="molecule type" value="Genomic_DNA"/>
</dbReference>
<dbReference type="Gene3D" id="2.40.128.690">
    <property type="entry name" value="YycH protein, domain 3-like"/>
    <property type="match status" value="1"/>
</dbReference>
<evidence type="ECO:0000259" key="2">
    <source>
        <dbReference type="Pfam" id="PF09648"/>
    </source>
</evidence>
<organism evidence="3 4">
    <name type="scientific">Ligilactobacillus saerimneri</name>
    <dbReference type="NCBI Taxonomy" id="228229"/>
    <lineage>
        <taxon>Bacteria</taxon>
        <taxon>Bacillati</taxon>
        <taxon>Bacillota</taxon>
        <taxon>Bacilli</taxon>
        <taxon>Lactobacillales</taxon>
        <taxon>Lactobacillaceae</taxon>
        <taxon>Ligilactobacillus</taxon>
    </lineage>
</organism>
<accession>A0A7H9EJ18</accession>
<dbReference type="GO" id="GO:0016020">
    <property type="term" value="C:membrane"/>
    <property type="evidence" value="ECO:0007669"/>
    <property type="project" value="InterPro"/>
</dbReference>
<dbReference type="Proteomes" id="UP000510886">
    <property type="component" value="Chromosome"/>
</dbReference>
<feature type="domain" description="Regulatory protein YycH-like" evidence="2">
    <location>
        <begin position="39"/>
        <end position="259"/>
    </location>
</feature>
<feature type="transmembrane region" description="Helical" evidence="1">
    <location>
        <begin position="6"/>
        <end position="26"/>
    </location>
</feature>
<proteinExistence type="predicted"/>
<protein>
    <recommendedName>
        <fullName evidence="2">Regulatory protein YycH-like domain-containing protein</fullName>
    </recommendedName>
</protein>
<keyword evidence="1" id="KW-0472">Membrane</keyword>